<reference evidence="2" key="2">
    <citation type="submission" date="2012-05" db="EMBL/GenBank/DDBJ databases">
        <title>Annotation of the Genome Sequence of Fusarium oxysporum f. sp. melonis 26406.</title>
        <authorList>
            <consortium name="The Broad Institute Genomics Platform"/>
            <person name="Ma L.-J."/>
            <person name="Corby-Kistler H."/>
            <person name="Broz K."/>
            <person name="Gale L.R."/>
            <person name="Jonkers W."/>
            <person name="O'Donnell K."/>
            <person name="Ploetz R."/>
            <person name="Steinberg C."/>
            <person name="Schwartz D.C."/>
            <person name="VanEtten H."/>
            <person name="Zhou S."/>
            <person name="Young S.K."/>
            <person name="Zeng Q."/>
            <person name="Gargeya S."/>
            <person name="Fitzgerald M."/>
            <person name="Abouelleil A."/>
            <person name="Alvarado L."/>
            <person name="Chapman S.B."/>
            <person name="Gainer-Dewar J."/>
            <person name="Goldberg J."/>
            <person name="Griggs A."/>
            <person name="Gujja S."/>
            <person name="Hansen M."/>
            <person name="Howarth C."/>
            <person name="Imamovic A."/>
            <person name="Ireland A."/>
            <person name="Larimer J."/>
            <person name="McCowan C."/>
            <person name="Murphy C."/>
            <person name="Pearson M."/>
            <person name="Poon T.W."/>
            <person name="Priest M."/>
            <person name="Roberts A."/>
            <person name="Saif S."/>
            <person name="Shea T."/>
            <person name="Sykes S."/>
            <person name="Wortman J."/>
            <person name="Nusbaum C."/>
            <person name="Birren B."/>
        </authorList>
    </citation>
    <scope>NUCLEOTIDE SEQUENCE</scope>
    <source>
        <strain evidence="2">26406</strain>
    </source>
</reference>
<sequence>MDPEFRNRVTDNHNPSSPEITAKNKTQEVKDYLEGVVEMVNGNPQAIEMMTRSGLYWSRAPKDIYCFLLGLRSNHPCAHPAKFETSDTEDQSEKPRSRTRLDDVYESLRSMDWGDGFLPTLLAPFVGVLPSKDLLMIFYIWSIRVAKVLRKAASTRLVRAVLDSNAFCRDNDKLTEDARISIEALLNASRVAEPEEDLALQLDLSGSSVLFHNDLEFSEPLSPAGSFLTAMCDRIKDGLNDGGMLEEFTEVPNSLITTDRGIMLNEAFVLYYCYRGKKWPWDCLDDDRLWAIADAEIEIEFDNFASACMDSLLHIDLDTIHLMGLMRIAAVDSIDLDREPAEVAKYKGLIAQFAVLASKVVPETVEVKAQKEKLSGKKELERLARMAADPDQDILYSIRGQVRRVFVWISNPFVTSSFVGPATTTLVSVDFELATMLSFSVEVRRHMSLVDDAEEAAKGDDWTMADEALNKALRLEVNVTENDCTSRIGLIQLQKMVAEKRKDDERVRQLADELLQLELIMADVDKDGKVFNNVGYGETGYPQKPATLSKTLKMRSRL</sequence>
<accession>X0AG32</accession>
<gene>
    <name evidence="2" type="ORF">FOMG_05768</name>
</gene>
<evidence type="ECO:0000256" key="1">
    <source>
        <dbReference type="SAM" id="MobiDB-lite"/>
    </source>
</evidence>
<dbReference type="Proteomes" id="UP000030703">
    <property type="component" value="Unassembled WGS sequence"/>
</dbReference>
<feature type="compositionally biased region" description="Basic and acidic residues" evidence="1">
    <location>
        <begin position="1"/>
        <end position="11"/>
    </location>
</feature>
<proteinExistence type="predicted"/>
<dbReference type="AlphaFoldDB" id="X0AG32"/>
<feature type="region of interest" description="Disordered" evidence="1">
    <location>
        <begin position="1"/>
        <end position="20"/>
    </location>
</feature>
<protein>
    <submittedName>
        <fullName evidence="2">Uncharacterized protein</fullName>
    </submittedName>
</protein>
<reference evidence="2" key="1">
    <citation type="submission" date="2012-04" db="EMBL/GenBank/DDBJ databases">
        <title>The Genome Sequence of Fusarium oxysporum melonis.</title>
        <authorList>
            <consortium name="The Broad Institute Genome Sequencing Platform"/>
            <person name="Ma L.-J."/>
            <person name="Gale L.R."/>
            <person name="Schwartz D.C."/>
            <person name="Zhou S."/>
            <person name="Corby-Kistler H."/>
            <person name="Young S.K."/>
            <person name="Zeng Q."/>
            <person name="Gargeya S."/>
            <person name="Fitzgerald M."/>
            <person name="Haas B."/>
            <person name="Abouelleil A."/>
            <person name="Alvarado L."/>
            <person name="Arachchi H.M."/>
            <person name="Berlin A."/>
            <person name="Brown A."/>
            <person name="Chapman S.B."/>
            <person name="Chen Z."/>
            <person name="Dunbar C."/>
            <person name="Freedman E."/>
            <person name="Gearin G."/>
            <person name="Goldberg J."/>
            <person name="Griggs A."/>
            <person name="Gujja S."/>
            <person name="Heiman D."/>
            <person name="Howarth C."/>
            <person name="Larson L."/>
            <person name="Lui A."/>
            <person name="MacDonald P.J.P."/>
            <person name="Montmayeur A."/>
            <person name="Murphy C."/>
            <person name="Neiman D."/>
            <person name="Pearson M."/>
            <person name="Priest M."/>
            <person name="Roberts A."/>
            <person name="Saif S."/>
            <person name="Shea T."/>
            <person name="Shenoy N."/>
            <person name="Sisk P."/>
            <person name="Stolte C."/>
            <person name="Sykes S."/>
            <person name="Wortman J."/>
            <person name="Nusbaum C."/>
            <person name="Birren B."/>
        </authorList>
    </citation>
    <scope>NUCLEOTIDE SEQUENCE</scope>
    <source>
        <strain evidence="2">26406</strain>
    </source>
</reference>
<dbReference type="VEuPathDB" id="FungiDB:FOMG_05768"/>
<dbReference type="OrthoDB" id="5059117at2759"/>
<evidence type="ECO:0000313" key="2">
    <source>
        <dbReference type="EMBL" id="EXK43094.1"/>
    </source>
</evidence>
<name>X0AG32_FUSOX</name>
<organism evidence="2">
    <name type="scientific">Fusarium oxysporum f. sp. melonis 26406</name>
    <dbReference type="NCBI Taxonomy" id="1089452"/>
    <lineage>
        <taxon>Eukaryota</taxon>
        <taxon>Fungi</taxon>
        <taxon>Dikarya</taxon>
        <taxon>Ascomycota</taxon>
        <taxon>Pezizomycotina</taxon>
        <taxon>Sordariomycetes</taxon>
        <taxon>Hypocreomycetidae</taxon>
        <taxon>Hypocreales</taxon>
        <taxon>Nectriaceae</taxon>
        <taxon>Fusarium</taxon>
        <taxon>Fusarium oxysporum species complex</taxon>
    </lineage>
</organism>
<dbReference type="HOGENOM" id="CLU_488365_0_0_1"/>
<dbReference type="EMBL" id="JH659331">
    <property type="protein sequence ID" value="EXK43094.1"/>
    <property type="molecule type" value="Genomic_DNA"/>
</dbReference>